<dbReference type="Pfam" id="PF13472">
    <property type="entry name" value="Lipase_GDSL_2"/>
    <property type="match status" value="1"/>
</dbReference>
<proteinExistence type="predicted"/>
<reference evidence="3 4" key="1">
    <citation type="journal article" date="2018" name="Plant J.">
        <title>Genome sequences of Chlorella sorokiniana UTEX 1602 and Micractinium conductrix SAG 241.80: implications to maltose excretion by a green alga.</title>
        <authorList>
            <person name="Arriola M.B."/>
            <person name="Velmurugan N."/>
            <person name="Zhang Y."/>
            <person name="Plunkett M.H."/>
            <person name="Hondzo H."/>
            <person name="Barney B.M."/>
        </authorList>
    </citation>
    <scope>NUCLEOTIDE SEQUENCE [LARGE SCALE GENOMIC DNA]</scope>
    <source>
        <strain evidence="4">UTEX 1602</strain>
    </source>
</reference>
<dbReference type="PANTHER" id="PTHR34407:SF1">
    <property type="entry name" value="SGNH HYDROLASE-TYPE ESTERASE DOMAIN-CONTAINING PROTEIN"/>
    <property type="match status" value="1"/>
</dbReference>
<dbReference type="EMBL" id="LHPG02000008">
    <property type="protein sequence ID" value="PRW56397.1"/>
    <property type="molecule type" value="Genomic_DNA"/>
</dbReference>
<comment type="caution">
    <text evidence="3">The sequence shown here is derived from an EMBL/GenBank/DDBJ whole genome shotgun (WGS) entry which is preliminary data.</text>
</comment>
<feature type="compositionally biased region" description="Gly residues" evidence="1">
    <location>
        <begin position="257"/>
        <end position="270"/>
    </location>
</feature>
<dbReference type="OrthoDB" id="544608at2759"/>
<protein>
    <recommendedName>
        <fullName evidence="2">SGNH hydrolase-type esterase domain-containing protein</fullName>
    </recommendedName>
</protein>
<gene>
    <name evidence="3" type="ORF">C2E21_4782</name>
</gene>
<evidence type="ECO:0000313" key="4">
    <source>
        <dbReference type="Proteomes" id="UP000239899"/>
    </source>
</evidence>
<feature type="region of interest" description="Disordered" evidence="1">
    <location>
        <begin position="247"/>
        <end position="299"/>
    </location>
</feature>
<keyword evidence="4" id="KW-1185">Reference proteome</keyword>
<feature type="compositionally biased region" description="Low complexity" evidence="1">
    <location>
        <begin position="247"/>
        <end position="256"/>
    </location>
</feature>
<dbReference type="InterPro" id="IPR013830">
    <property type="entry name" value="SGNH_hydro"/>
</dbReference>
<evidence type="ECO:0000313" key="3">
    <source>
        <dbReference type="EMBL" id="PRW56397.1"/>
    </source>
</evidence>
<evidence type="ECO:0000256" key="1">
    <source>
        <dbReference type="SAM" id="MobiDB-lite"/>
    </source>
</evidence>
<dbReference type="InterPro" id="IPR036514">
    <property type="entry name" value="SGNH_hydro_sf"/>
</dbReference>
<dbReference type="Proteomes" id="UP000239899">
    <property type="component" value="Unassembled WGS sequence"/>
</dbReference>
<feature type="domain" description="SGNH hydrolase-type esterase" evidence="2">
    <location>
        <begin position="19"/>
        <end position="223"/>
    </location>
</feature>
<name>A0A2P6TQQ4_CHLSO</name>
<accession>A0A2P6TQQ4</accession>
<dbReference type="SUPFAM" id="SSF52266">
    <property type="entry name" value="SGNH hydrolase"/>
    <property type="match status" value="1"/>
</dbReference>
<dbReference type="CDD" id="cd00229">
    <property type="entry name" value="SGNH_hydrolase"/>
    <property type="match status" value="1"/>
</dbReference>
<dbReference type="Gene3D" id="3.40.50.1110">
    <property type="entry name" value="SGNH hydrolase"/>
    <property type="match status" value="1"/>
</dbReference>
<dbReference type="PANTHER" id="PTHR34407">
    <property type="entry name" value="EXPRESSED PROTEIN"/>
    <property type="match status" value="1"/>
</dbReference>
<organism evidence="3 4">
    <name type="scientific">Chlorella sorokiniana</name>
    <name type="common">Freshwater green alga</name>
    <dbReference type="NCBI Taxonomy" id="3076"/>
    <lineage>
        <taxon>Eukaryota</taxon>
        <taxon>Viridiplantae</taxon>
        <taxon>Chlorophyta</taxon>
        <taxon>core chlorophytes</taxon>
        <taxon>Trebouxiophyceae</taxon>
        <taxon>Chlorellales</taxon>
        <taxon>Chlorellaceae</taxon>
        <taxon>Chlorella clade</taxon>
        <taxon>Chlorella</taxon>
    </lineage>
</organism>
<sequence>MEALAARLLAGQPITAVTLGASITRGHGASAPDMRFPMRFFHFLNASFPHRGHTFVNKGIGATNSGIFAVCLDQLVPRDADLVVVEFSFNEPAEAPLTDPTRRGFEQLLRKLARLPRAPAVIVLHHYAWYFAAADGLQAGQYYRTPEQHLSTLAQYYDMPSPSLRNAVYREMQADVPPFKVSRVVKPNQTSLAGAKLGWAEAGTESQYMFADGIHPSDVGHQALAELLAGVVRMAVQNVAAAAAPSAAAAGSDDSGSSGGGSSDDSGGGSAVDSGSNDGIGSAVAELPPPMIPGNVDSPTSLCAMQESFKPVARDMRGFAWRAERPDMPSFVEQKWGYRADKRGSWVELEFSTEETPGQPGEQPATVHVGYLRSYEGMGLARAECTSGCTCEPQLLDGLWDQRVSLQQMHTIQVSQHPGCRVRITTVPRSADTPGGARPPGAGGKFQLTSVMVAHMPVVLASYALQAHDLEVAVGTASTP</sequence>
<dbReference type="AlphaFoldDB" id="A0A2P6TQQ4"/>
<evidence type="ECO:0000259" key="2">
    <source>
        <dbReference type="Pfam" id="PF13472"/>
    </source>
</evidence>